<keyword evidence="4 6" id="KW-0479">Metal-binding</keyword>
<dbReference type="STRING" id="1802126.A3B25_02530"/>
<evidence type="ECO:0000256" key="1">
    <source>
        <dbReference type="ARBA" id="ARBA00002521"/>
    </source>
</evidence>
<evidence type="ECO:0000256" key="4">
    <source>
        <dbReference type="ARBA" id="ARBA00022723"/>
    </source>
</evidence>
<dbReference type="GO" id="GO:0006508">
    <property type="term" value="P:proteolysis"/>
    <property type="evidence" value="ECO:0007669"/>
    <property type="project" value="UniProtKB-KW"/>
</dbReference>
<feature type="domain" description="Peptidase M24" evidence="8">
    <location>
        <begin position="12"/>
        <end position="245"/>
    </location>
</feature>
<dbReference type="EMBL" id="MHNW01000009">
    <property type="protein sequence ID" value="OGZ54266.1"/>
    <property type="molecule type" value="Genomic_DNA"/>
</dbReference>
<dbReference type="Gene3D" id="3.90.230.10">
    <property type="entry name" value="Creatinase/methionine aminopeptidase superfamily"/>
    <property type="match status" value="1"/>
</dbReference>
<dbReference type="InterPro" id="IPR000994">
    <property type="entry name" value="Pept_M24"/>
</dbReference>
<reference evidence="9 10" key="1">
    <citation type="journal article" date="2016" name="Nat. Commun.">
        <title>Thousands of microbial genomes shed light on interconnected biogeochemical processes in an aquifer system.</title>
        <authorList>
            <person name="Anantharaman K."/>
            <person name="Brown C.T."/>
            <person name="Hug L.A."/>
            <person name="Sharon I."/>
            <person name="Castelle C.J."/>
            <person name="Probst A.J."/>
            <person name="Thomas B.C."/>
            <person name="Singh A."/>
            <person name="Wilkins M.J."/>
            <person name="Karaoz U."/>
            <person name="Brodie E.L."/>
            <person name="Williams K.H."/>
            <person name="Hubbard S.S."/>
            <person name="Banfield J.F."/>
        </authorList>
    </citation>
    <scope>NUCLEOTIDE SEQUENCE [LARGE SCALE GENOMIC DNA]</scope>
</reference>
<keyword evidence="2 6" id="KW-0031">Aminopeptidase</keyword>
<comment type="catalytic activity">
    <reaction evidence="6 7">
        <text>Release of N-terminal amino acids, preferentially methionine, from peptides and arylamides.</text>
        <dbReference type="EC" id="3.4.11.18"/>
    </reaction>
</comment>
<dbReference type="InterPro" id="IPR036005">
    <property type="entry name" value="Creatinase/aminopeptidase-like"/>
</dbReference>
<feature type="binding site" evidence="6">
    <location>
        <position position="111"/>
    </location>
    <ligand>
        <name>a divalent metal cation</name>
        <dbReference type="ChEBI" id="CHEBI:60240"/>
        <label>1</label>
    </ligand>
</feature>
<comment type="subunit">
    <text evidence="6">Monomer.</text>
</comment>
<feature type="binding site" evidence="6">
    <location>
        <position position="181"/>
    </location>
    <ligand>
        <name>substrate</name>
    </ligand>
</feature>
<comment type="caution">
    <text evidence="9">The sequence shown here is derived from an EMBL/GenBank/DDBJ whole genome shotgun (WGS) entry which is preliminary data.</text>
</comment>
<dbReference type="GO" id="GO:0004239">
    <property type="term" value="F:initiator methionyl aminopeptidase activity"/>
    <property type="evidence" value="ECO:0007669"/>
    <property type="project" value="UniProtKB-UniRule"/>
</dbReference>
<dbReference type="PANTHER" id="PTHR43330:SF27">
    <property type="entry name" value="METHIONINE AMINOPEPTIDASE"/>
    <property type="match status" value="1"/>
</dbReference>
<proteinExistence type="inferred from homology"/>
<evidence type="ECO:0000256" key="6">
    <source>
        <dbReference type="HAMAP-Rule" id="MF_01974"/>
    </source>
</evidence>
<dbReference type="GO" id="GO:0005829">
    <property type="term" value="C:cytosol"/>
    <property type="evidence" value="ECO:0007669"/>
    <property type="project" value="TreeGrafter"/>
</dbReference>
<feature type="binding site" evidence="6">
    <location>
        <position position="238"/>
    </location>
    <ligand>
        <name>a divalent metal cation</name>
        <dbReference type="ChEBI" id="CHEBI:60240"/>
        <label>2</label>
        <note>catalytic</note>
    </ligand>
</feature>
<dbReference type="SUPFAM" id="SSF55920">
    <property type="entry name" value="Creatinase/aminopeptidase"/>
    <property type="match status" value="1"/>
</dbReference>
<keyword evidence="3 6" id="KW-0645">Protease</keyword>
<keyword evidence="5 6" id="KW-0378">Hydrolase</keyword>
<dbReference type="GO" id="GO:0046872">
    <property type="term" value="F:metal ion binding"/>
    <property type="evidence" value="ECO:0007669"/>
    <property type="project" value="UniProtKB-UniRule"/>
</dbReference>
<dbReference type="Proteomes" id="UP000179106">
    <property type="component" value="Unassembled WGS sequence"/>
</dbReference>
<dbReference type="HAMAP" id="MF_01974">
    <property type="entry name" value="MetAP_1"/>
    <property type="match status" value="1"/>
</dbReference>
<dbReference type="PRINTS" id="PR00599">
    <property type="entry name" value="MAPEPTIDASE"/>
</dbReference>
<feature type="binding site" evidence="6">
    <location>
        <position position="111"/>
    </location>
    <ligand>
        <name>a divalent metal cation</name>
        <dbReference type="ChEBI" id="CHEBI:60240"/>
        <label>2</label>
        <note>catalytic</note>
    </ligand>
</feature>
<feature type="binding site" evidence="6">
    <location>
        <position position="238"/>
    </location>
    <ligand>
        <name>a divalent metal cation</name>
        <dbReference type="ChEBI" id="CHEBI:60240"/>
        <label>1</label>
    </ligand>
</feature>
<feature type="binding site" evidence="6">
    <location>
        <position position="174"/>
    </location>
    <ligand>
        <name>a divalent metal cation</name>
        <dbReference type="ChEBI" id="CHEBI:60240"/>
        <label>2</label>
        <note>catalytic</note>
    </ligand>
</feature>
<dbReference type="GO" id="GO:0070006">
    <property type="term" value="F:metalloaminopeptidase activity"/>
    <property type="evidence" value="ECO:0007669"/>
    <property type="project" value="UniProtKB-UniRule"/>
</dbReference>
<dbReference type="NCBIfam" id="TIGR00500">
    <property type="entry name" value="met_pdase_I"/>
    <property type="match status" value="1"/>
</dbReference>
<dbReference type="Pfam" id="PF00557">
    <property type="entry name" value="Peptidase_M24"/>
    <property type="match status" value="1"/>
</dbReference>
<dbReference type="CDD" id="cd01086">
    <property type="entry name" value="MetAP1"/>
    <property type="match status" value="1"/>
</dbReference>
<evidence type="ECO:0000313" key="9">
    <source>
        <dbReference type="EMBL" id="OGZ54266.1"/>
    </source>
</evidence>
<comment type="similarity">
    <text evidence="6">Belongs to the peptidase M24A family. Methionine aminopeptidase type 1 subfamily.</text>
</comment>
<dbReference type="EC" id="3.4.11.18" evidence="6 7"/>
<feature type="binding site" evidence="6">
    <location>
        <position position="83"/>
    </location>
    <ligand>
        <name>substrate</name>
    </ligand>
</feature>
<protein>
    <recommendedName>
        <fullName evidence="6 7">Methionine aminopeptidase</fullName>
        <shortName evidence="6">MAP</shortName>
        <shortName evidence="6">MetAP</shortName>
        <ecNumber evidence="6 7">3.4.11.18</ecNumber>
    </recommendedName>
    <alternativeName>
        <fullName evidence="6">Peptidase M</fullName>
    </alternativeName>
</protein>
<dbReference type="InterPro" id="IPR001714">
    <property type="entry name" value="Pept_M24_MAP"/>
</dbReference>
<dbReference type="AlphaFoldDB" id="A0A1G2GVN9"/>
<feature type="binding site" evidence="6">
    <location>
        <position position="100"/>
    </location>
    <ligand>
        <name>a divalent metal cation</name>
        <dbReference type="ChEBI" id="CHEBI:60240"/>
        <label>1</label>
    </ligand>
</feature>
<dbReference type="InterPro" id="IPR002467">
    <property type="entry name" value="Pept_M24A_MAP1"/>
</dbReference>
<sequence length="253" mass="27400">MMVVKNENDIKLLREGGKILARVLRIVVRAVRPGGTTRELDGIAEREIRRAGGEPSFKGYKTHGAKSAYPASLCVSVNDEIVHGVPGERILKEGDIVGLDIGMEYGGIFTDTAITVPVGKIDRVAQKLLRVTEEALAVGIREVRAGNRIGDIGATIQEHLEKNGFGVVRELVGHGVGRAVHEEPEIPNWGKRGTGRVLEVGMVLALEPMATEKSPAIKIGKDGWVWLTRDGSRSAHFEHTVLVTKNGPEVITK</sequence>
<evidence type="ECO:0000313" key="10">
    <source>
        <dbReference type="Proteomes" id="UP000179106"/>
    </source>
</evidence>
<name>A0A1G2GVN9_9BACT</name>
<evidence type="ECO:0000256" key="5">
    <source>
        <dbReference type="ARBA" id="ARBA00022801"/>
    </source>
</evidence>
<accession>A0A1G2GVN9</accession>
<evidence type="ECO:0000256" key="3">
    <source>
        <dbReference type="ARBA" id="ARBA00022670"/>
    </source>
</evidence>
<organism evidence="9 10">
    <name type="scientific">Candidatus Ryanbacteria bacterium RIFCSPLOWO2_01_FULL_48_26</name>
    <dbReference type="NCBI Taxonomy" id="1802126"/>
    <lineage>
        <taxon>Bacteria</taxon>
        <taxon>Candidatus Ryaniibacteriota</taxon>
    </lineage>
</organism>
<comment type="cofactor">
    <cofactor evidence="6">
        <name>Co(2+)</name>
        <dbReference type="ChEBI" id="CHEBI:48828"/>
    </cofactor>
    <cofactor evidence="6">
        <name>Zn(2+)</name>
        <dbReference type="ChEBI" id="CHEBI:29105"/>
    </cofactor>
    <cofactor evidence="6">
        <name>Mn(2+)</name>
        <dbReference type="ChEBI" id="CHEBI:29035"/>
    </cofactor>
    <cofactor evidence="6">
        <name>Fe(2+)</name>
        <dbReference type="ChEBI" id="CHEBI:29033"/>
    </cofactor>
    <text evidence="6">Binds 2 divalent metal cations per subunit. Has a high-affinity and a low affinity metal-binding site. The true nature of the physiological cofactor is under debate. The enzyme is active with cobalt, zinc, manganese or divalent iron ions. Most likely, methionine aminopeptidases function as mononuclear Fe(2+)-metalloproteases under physiological conditions, and the catalytically relevant metal-binding site has been assigned to the histidine-containing high-affinity site.</text>
</comment>
<dbReference type="PANTHER" id="PTHR43330">
    <property type="entry name" value="METHIONINE AMINOPEPTIDASE"/>
    <property type="match status" value="1"/>
</dbReference>
<gene>
    <name evidence="6" type="primary">map</name>
    <name evidence="9" type="ORF">A3B25_02530</name>
</gene>
<comment type="function">
    <text evidence="1 6">Removes the N-terminal methionine from nascent proteins. The N-terminal methionine is often cleaved when the second residue in the primary sequence is small and uncharged (Met-Ala-, Cys, Gly, Pro, Ser, Thr, or Val). Requires deformylation of the N(alpha)-formylated initiator methionine before it can be hydrolyzed.</text>
</comment>
<evidence type="ECO:0000256" key="2">
    <source>
        <dbReference type="ARBA" id="ARBA00022438"/>
    </source>
</evidence>
<feature type="binding site" evidence="6">
    <location>
        <position position="207"/>
    </location>
    <ligand>
        <name>a divalent metal cation</name>
        <dbReference type="ChEBI" id="CHEBI:60240"/>
        <label>2</label>
        <note>catalytic</note>
    </ligand>
</feature>
<evidence type="ECO:0000259" key="8">
    <source>
        <dbReference type="Pfam" id="PF00557"/>
    </source>
</evidence>
<evidence type="ECO:0000256" key="7">
    <source>
        <dbReference type="RuleBase" id="RU003653"/>
    </source>
</evidence>